<accession>A0A1Y6BKR1</accession>
<dbReference type="AlphaFoldDB" id="A0A1Y6BKR1"/>
<keyword evidence="1" id="KW-0812">Transmembrane</keyword>
<name>A0A1Y6BKR1_9NEIS</name>
<dbReference type="EMBL" id="FXAG01000006">
    <property type="protein sequence ID" value="SMF14251.1"/>
    <property type="molecule type" value="Genomic_DNA"/>
</dbReference>
<dbReference type="InterPro" id="IPR008621">
    <property type="entry name" value="Cbb3-typ_cyt_oxidase_comp"/>
</dbReference>
<dbReference type="Proteomes" id="UP000192920">
    <property type="component" value="Unassembled WGS sequence"/>
</dbReference>
<proteinExistence type="predicted"/>
<keyword evidence="1" id="KW-1133">Transmembrane helix</keyword>
<keyword evidence="3" id="KW-1185">Reference proteome</keyword>
<sequence>MDWTNLGRSLFTVFCFVVFIVILLGAYSKKSKKRYEEAANQLFLDDDKVQEAGNDSPASNGAKQ</sequence>
<dbReference type="Pfam" id="PF05545">
    <property type="entry name" value="FixQ"/>
    <property type="match status" value="1"/>
</dbReference>
<dbReference type="RefSeq" id="WP_085275858.1">
    <property type="nucleotide sequence ID" value="NZ_FXAG01000006.1"/>
</dbReference>
<evidence type="ECO:0000256" key="1">
    <source>
        <dbReference type="SAM" id="Phobius"/>
    </source>
</evidence>
<feature type="transmembrane region" description="Helical" evidence="1">
    <location>
        <begin position="6"/>
        <end position="27"/>
    </location>
</feature>
<gene>
    <name evidence="2" type="ORF">SAMN02745746_01556</name>
</gene>
<evidence type="ECO:0000313" key="3">
    <source>
        <dbReference type="Proteomes" id="UP000192920"/>
    </source>
</evidence>
<protein>
    <submittedName>
        <fullName evidence="2">Cytochrome c oxidase cbb3-type subunit 4</fullName>
    </submittedName>
</protein>
<keyword evidence="1" id="KW-0472">Membrane</keyword>
<organism evidence="2 3">
    <name type="scientific">Pseudogulbenkiania subflava DSM 22618</name>
    <dbReference type="NCBI Taxonomy" id="1123014"/>
    <lineage>
        <taxon>Bacteria</taxon>
        <taxon>Pseudomonadati</taxon>
        <taxon>Pseudomonadota</taxon>
        <taxon>Betaproteobacteria</taxon>
        <taxon>Neisseriales</taxon>
        <taxon>Chromobacteriaceae</taxon>
        <taxon>Pseudogulbenkiania</taxon>
    </lineage>
</organism>
<evidence type="ECO:0000313" key="2">
    <source>
        <dbReference type="EMBL" id="SMF14251.1"/>
    </source>
</evidence>
<reference evidence="3" key="1">
    <citation type="submission" date="2017-04" db="EMBL/GenBank/DDBJ databases">
        <authorList>
            <person name="Varghese N."/>
            <person name="Submissions S."/>
        </authorList>
    </citation>
    <scope>NUCLEOTIDE SEQUENCE [LARGE SCALE GENOMIC DNA]</scope>
    <source>
        <strain evidence="3">DSM 22618</strain>
    </source>
</reference>
<dbReference type="STRING" id="1123014.SAMN02745746_01556"/>